<comment type="subunit">
    <text evidence="1">Heterotrimer of A, B and C subunits.</text>
</comment>
<dbReference type="NCBIfam" id="TIGR00135">
    <property type="entry name" value="gatC"/>
    <property type="match status" value="1"/>
</dbReference>
<dbReference type="EC" id="6.3.5.-" evidence="1"/>
<comment type="function">
    <text evidence="1">Allows the formation of correctly charged Asn-tRNA(Asn) or Gln-tRNA(Gln) through the transamidation of misacylated Asp-tRNA(Asn) or Glu-tRNA(Gln) in organisms which lack either or both of asparaginyl-tRNA or glutaminyl-tRNA synthetases. The reaction takes place in the presence of glutamine and ATP through an activated phospho-Asp-tRNA(Asn) or phospho-Glu-tRNA(Gln).</text>
</comment>
<keyword evidence="1" id="KW-0547">Nucleotide-binding</keyword>
<keyword evidence="1" id="KW-0067">ATP-binding</keyword>
<dbReference type="Gene3D" id="1.10.20.60">
    <property type="entry name" value="Glu-tRNAGln amidotransferase C subunit, N-terminal domain"/>
    <property type="match status" value="1"/>
</dbReference>
<dbReference type="InterPro" id="IPR036113">
    <property type="entry name" value="Asp/Glu-ADT_sf_sub_c"/>
</dbReference>
<keyword evidence="3" id="KW-1185">Reference proteome</keyword>
<dbReference type="EMBL" id="CP014945">
    <property type="protein sequence ID" value="AMT96186.1"/>
    <property type="molecule type" value="Genomic_DNA"/>
</dbReference>
<dbReference type="HAMAP" id="MF_00122">
    <property type="entry name" value="GatC"/>
    <property type="match status" value="1"/>
</dbReference>
<dbReference type="Proteomes" id="UP000076104">
    <property type="component" value="Chromosome"/>
</dbReference>
<dbReference type="SUPFAM" id="SSF141000">
    <property type="entry name" value="Glu-tRNAGln amidotransferase C subunit"/>
    <property type="match status" value="1"/>
</dbReference>
<comment type="catalytic activity">
    <reaction evidence="1">
        <text>L-glutamyl-tRNA(Gln) + L-glutamine + ATP + H2O = L-glutaminyl-tRNA(Gln) + L-glutamate + ADP + phosphate + H(+)</text>
        <dbReference type="Rhea" id="RHEA:17521"/>
        <dbReference type="Rhea" id="RHEA-COMP:9681"/>
        <dbReference type="Rhea" id="RHEA-COMP:9684"/>
        <dbReference type="ChEBI" id="CHEBI:15377"/>
        <dbReference type="ChEBI" id="CHEBI:15378"/>
        <dbReference type="ChEBI" id="CHEBI:29985"/>
        <dbReference type="ChEBI" id="CHEBI:30616"/>
        <dbReference type="ChEBI" id="CHEBI:43474"/>
        <dbReference type="ChEBI" id="CHEBI:58359"/>
        <dbReference type="ChEBI" id="CHEBI:78520"/>
        <dbReference type="ChEBI" id="CHEBI:78521"/>
        <dbReference type="ChEBI" id="CHEBI:456216"/>
    </reaction>
</comment>
<proteinExistence type="inferred from homology"/>
<protein>
    <recommendedName>
        <fullName evidence="1">Aspartyl/glutamyl-tRNA(Asn/Gln) amidotransferase subunit C</fullName>
        <shortName evidence="1">Asp/Glu-ADT subunit C</shortName>
        <ecNumber evidence="1">6.3.5.-</ecNumber>
    </recommendedName>
</protein>
<evidence type="ECO:0000313" key="3">
    <source>
        <dbReference type="Proteomes" id="UP000076104"/>
    </source>
</evidence>
<gene>
    <name evidence="1" type="primary">gatC</name>
    <name evidence="2" type="ORF">A3K91_0560</name>
</gene>
<dbReference type="GeneID" id="33060869"/>
<comment type="similarity">
    <text evidence="1">Belongs to the GatC family.</text>
</comment>
<sequence>MSPQSTSQQPSTSDSAVSREEILEIATLARLGVDESTANSYADDITKILKMMQTISNVDTTDIKPLANIHEACQELRADVANHDIDRERNQSVAPAVEEGLYLVPQVIE</sequence>
<evidence type="ECO:0000313" key="2">
    <source>
        <dbReference type="EMBL" id="AMT96186.1"/>
    </source>
</evidence>
<evidence type="ECO:0000256" key="1">
    <source>
        <dbReference type="HAMAP-Rule" id="MF_00122"/>
    </source>
</evidence>
<dbReference type="PANTHER" id="PTHR15004:SF0">
    <property type="entry name" value="GLUTAMYL-TRNA(GLN) AMIDOTRANSFERASE SUBUNIT C, MITOCHONDRIAL"/>
    <property type="match status" value="1"/>
</dbReference>
<dbReference type="InterPro" id="IPR003837">
    <property type="entry name" value="GatC"/>
</dbReference>
<dbReference type="RefSeq" id="WP_062843931.1">
    <property type="nucleotide sequence ID" value="NZ_CP014945.1"/>
</dbReference>
<accession>A0ABN4N1V1</accession>
<keyword evidence="1" id="KW-0436">Ligase</keyword>
<organism evidence="2 3">
    <name type="scientific">Psychrobacter alimentarius</name>
    <dbReference type="NCBI Taxonomy" id="261164"/>
    <lineage>
        <taxon>Bacteria</taxon>
        <taxon>Pseudomonadati</taxon>
        <taxon>Pseudomonadota</taxon>
        <taxon>Gammaproteobacteria</taxon>
        <taxon>Moraxellales</taxon>
        <taxon>Moraxellaceae</taxon>
        <taxon>Psychrobacter</taxon>
    </lineage>
</organism>
<name>A0ABN4N1V1_9GAMM</name>
<reference evidence="2 3" key="1">
    <citation type="submission" date="2016-03" db="EMBL/GenBank/DDBJ databases">
        <title>Genome sequencing of Psychrobacter alimentarius PAMC 27889.</title>
        <authorList>
            <person name="Lee J."/>
            <person name="Kim O.-S."/>
        </authorList>
    </citation>
    <scope>NUCLEOTIDE SEQUENCE [LARGE SCALE GENOMIC DNA]</scope>
    <source>
        <strain evidence="2 3">PAMC 27889</strain>
    </source>
</reference>
<dbReference type="Pfam" id="PF02686">
    <property type="entry name" value="GatC"/>
    <property type="match status" value="1"/>
</dbReference>
<dbReference type="PANTHER" id="PTHR15004">
    <property type="entry name" value="GLUTAMYL-TRNA(GLN) AMIDOTRANSFERASE SUBUNIT C, MITOCHONDRIAL"/>
    <property type="match status" value="1"/>
</dbReference>
<comment type="catalytic activity">
    <reaction evidence="1">
        <text>L-aspartyl-tRNA(Asn) + L-glutamine + ATP + H2O = L-asparaginyl-tRNA(Asn) + L-glutamate + ADP + phosphate + 2 H(+)</text>
        <dbReference type="Rhea" id="RHEA:14513"/>
        <dbReference type="Rhea" id="RHEA-COMP:9674"/>
        <dbReference type="Rhea" id="RHEA-COMP:9677"/>
        <dbReference type="ChEBI" id="CHEBI:15377"/>
        <dbReference type="ChEBI" id="CHEBI:15378"/>
        <dbReference type="ChEBI" id="CHEBI:29985"/>
        <dbReference type="ChEBI" id="CHEBI:30616"/>
        <dbReference type="ChEBI" id="CHEBI:43474"/>
        <dbReference type="ChEBI" id="CHEBI:58359"/>
        <dbReference type="ChEBI" id="CHEBI:78515"/>
        <dbReference type="ChEBI" id="CHEBI:78516"/>
        <dbReference type="ChEBI" id="CHEBI:456216"/>
    </reaction>
</comment>
<keyword evidence="1" id="KW-0648">Protein biosynthesis</keyword>